<dbReference type="Gene3D" id="1.25.40.10">
    <property type="entry name" value="Tetratricopeptide repeat domain"/>
    <property type="match status" value="1"/>
</dbReference>
<dbReference type="GO" id="GO:0008476">
    <property type="term" value="F:protein-tyrosine sulfotransferase activity"/>
    <property type="evidence" value="ECO:0007669"/>
    <property type="project" value="InterPro"/>
</dbReference>
<keyword evidence="1" id="KW-0808">Transferase</keyword>
<dbReference type="EMBL" id="PVTQ01000003">
    <property type="protein sequence ID" value="PRY91777.1"/>
    <property type="molecule type" value="Genomic_DNA"/>
</dbReference>
<dbReference type="OrthoDB" id="9800698at2"/>
<gene>
    <name evidence="2" type="ORF">CLV74_103366</name>
</gene>
<dbReference type="Proteomes" id="UP000238392">
    <property type="component" value="Unassembled WGS sequence"/>
</dbReference>
<dbReference type="InterPro" id="IPR011990">
    <property type="entry name" value="TPR-like_helical_dom_sf"/>
</dbReference>
<keyword evidence="3" id="KW-1185">Reference proteome</keyword>
<dbReference type="InterPro" id="IPR026634">
    <property type="entry name" value="TPST-like"/>
</dbReference>
<dbReference type="Pfam" id="PF14559">
    <property type="entry name" value="TPR_19"/>
    <property type="match status" value="1"/>
</dbReference>
<evidence type="ECO:0000256" key="1">
    <source>
        <dbReference type="ARBA" id="ARBA00022679"/>
    </source>
</evidence>
<dbReference type="RefSeq" id="WP_106263433.1">
    <property type="nucleotide sequence ID" value="NZ_PVTQ01000003.1"/>
</dbReference>
<dbReference type="PANTHER" id="PTHR12788">
    <property type="entry name" value="PROTEIN-TYROSINE SULFOTRANSFERASE 2"/>
    <property type="match status" value="1"/>
</dbReference>
<dbReference type="Gene3D" id="3.40.50.300">
    <property type="entry name" value="P-loop containing nucleotide triphosphate hydrolases"/>
    <property type="match status" value="1"/>
</dbReference>
<dbReference type="PANTHER" id="PTHR12788:SF10">
    <property type="entry name" value="PROTEIN-TYROSINE SULFOTRANSFERASE"/>
    <property type="match status" value="1"/>
</dbReference>
<comment type="caution">
    <text evidence="2">The sequence shown here is derived from an EMBL/GenBank/DDBJ whole genome shotgun (WGS) entry which is preliminary data.</text>
</comment>
<name>A0A2T0WYM7_9RHOB</name>
<dbReference type="InterPro" id="IPR027417">
    <property type="entry name" value="P-loop_NTPase"/>
</dbReference>
<accession>A0A2T0WYM7</accession>
<dbReference type="Pfam" id="PF13469">
    <property type="entry name" value="Sulfotransfer_3"/>
    <property type="match status" value="1"/>
</dbReference>
<reference evidence="2 3" key="1">
    <citation type="submission" date="2018-03" db="EMBL/GenBank/DDBJ databases">
        <title>Genomic Encyclopedia of Archaeal and Bacterial Type Strains, Phase II (KMG-II): from individual species to whole genera.</title>
        <authorList>
            <person name="Goeker M."/>
        </authorList>
    </citation>
    <scope>NUCLEOTIDE SEQUENCE [LARGE SCALE GENOMIC DNA]</scope>
    <source>
        <strain evidence="2 3">DSM 100212</strain>
    </source>
</reference>
<sequence>MAQPNAAAIKAAYATALKQQNAGQFGAAFKAYEAIVQAAPRLAEAHYQMGRVALELYRPRTAVVALTKAARLKSNVPEILRAKAEAEVAASDQAQALKTLGKLVSLRPSDPAPKVEQAKVLQQLGRFDEALNIIGKLLKKQPEDGQLYRLLTFPRRMQADDPVIPQMQALWDQQLSDQSRIDLGYALAKTMGDLGQHDQVFTYLDAANALQCKQAAPNMDGVEDEAAQLIAAQQGAKLPALAAPQAPSPIFITGMPRSGTTLVERIFGRHPQVGMAEEIAAGFRLARATLGNNPKAMAPLSQAKPEMLSAVAQRMRVSLAETSSQQGAQFVTDKSIMTYLVMPALAAAMPDARFVVVRRDPRDVALSIYRNHFADGTHRYSTDLEAIARQIVVFERCIDAFRDTLGDRMIEVRYEDLVDDPDTQIPRLITGAGLDWNDACLHPEDAEGAVRTLSLGQVRAPVYKSSKGGWRRFETEMQPFIKTYEALTHVPFRD</sequence>
<evidence type="ECO:0000313" key="2">
    <source>
        <dbReference type="EMBL" id="PRY91777.1"/>
    </source>
</evidence>
<dbReference type="AlphaFoldDB" id="A0A2T0WYM7"/>
<protein>
    <submittedName>
        <fullName evidence="2">Tetratricopeptide repeat protein</fullName>
    </submittedName>
</protein>
<proteinExistence type="predicted"/>
<organism evidence="2 3">
    <name type="scientific">Donghicola tyrosinivorans</name>
    <dbReference type="NCBI Taxonomy" id="1652492"/>
    <lineage>
        <taxon>Bacteria</taxon>
        <taxon>Pseudomonadati</taxon>
        <taxon>Pseudomonadota</taxon>
        <taxon>Alphaproteobacteria</taxon>
        <taxon>Rhodobacterales</taxon>
        <taxon>Roseobacteraceae</taxon>
        <taxon>Donghicola</taxon>
    </lineage>
</organism>
<evidence type="ECO:0000313" key="3">
    <source>
        <dbReference type="Proteomes" id="UP000238392"/>
    </source>
</evidence>
<dbReference type="SMART" id="SM00028">
    <property type="entry name" value="TPR"/>
    <property type="match status" value="4"/>
</dbReference>
<dbReference type="SUPFAM" id="SSF52540">
    <property type="entry name" value="P-loop containing nucleoside triphosphate hydrolases"/>
    <property type="match status" value="1"/>
</dbReference>
<dbReference type="SUPFAM" id="SSF48452">
    <property type="entry name" value="TPR-like"/>
    <property type="match status" value="1"/>
</dbReference>
<dbReference type="InterPro" id="IPR019734">
    <property type="entry name" value="TPR_rpt"/>
</dbReference>